<reference evidence="11" key="1">
    <citation type="submission" date="2025-08" db="UniProtKB">
        <authorList>
            <consortium name="RefSeq"/>
        </authorList>
    </citation>
    <scope>IDENTIFICATION</scope>
</reference>
<evidence type="ECO:0000256" key="5">
    <source>
        <dbReference type="ARBA" id="ARBA00022723"/>
    </source>
</evidence>
<proteinExistence type="inferred from homology"/>
<dbReference type="GO" id="GO:0005524">
    <property type="term" value="F:ATP binding"/>
    <property type="evidence" value="ECO:0007669"/>
    <property type="project" value="UniProtKB-KW"/>
</dbReference>
<dbReference type="FunCoup" id="A0A1U8BD45">
    <property type="interactions" value="2228"/>
</dbReference>
<comment type="subunit">
    <text evidence="3">Monomer.</text>
</comment>
<dbReference type="GO" id="GO:0000287">
    <property type="term" value="F:magnesium ion binding"/>
    <property type="evidence" value="ECO:0007669"/>
    <property type="project" value="InterPro"/>
</dbReference>
<evidence type="ECO:0000256" key="2">
    <source>
        <dbReference type="ARBA" id="ARBA00009601"/>
    </source>
</evidence>
<dbReference type="PIRSF" id="PIRSF038163">
    <property type="entry name" value="ITPK_uncN"/>
    <property type="match status" value="1"/>
</dbReference>
<keyword evidence="7" id="KW-0418">Kinase</keyword>
<dbReference type="Gene3D" id="3.30.470.20">
    <property type="entry name" value="ATP-grasp fold, B domain"/>
    <property type="match status" value="1"/>
</dbReference>
<dbReference type="RefSeq" id="XP_010277817.1">
    <property type="nucleotide sequence ID" value="XM_010279515.2"/>
</dbReference>
<evidence type="ECO:0000313" key="11">
    <source>
        <dbReference type="RefSeq" id="XP_010277817.1"/>
    </source>
</evidence>
<dbReference type="OrthoDB" id="25308at2759"/>
<keyword evidence="8" id="KW-0067">ATP-binding</keyword>
<dbReference type="InterPro" id="IPR008656">
    <property type="entry name" value="Inositol_tetrakis-P_1-kinase"/>
</dbReference>
<dbReference type="SUPFAM" id="SSF56059">
    <property type="entry name" value="Glutathione synthetase ATP-binding domain-like"/>
    <property type="match status" value="1"/>
</dbReference>
<comment type="cofactor">
    <cofactor evidence="1">
        <name>Mg(2+)</name>
        <dbReference type="ChEBI" id="CHEBI:18420"/>
    </cofactor>
</comment>
<dbReference type="GO" id="GO:0032957">
    <property type="term" value="P:inositol trisphosphate metabolic process"/>
    <property type="evidence" value="ECO:0007669"/>
    <property type="project" value="InterPro"/>
</dbReference>
<keyword evidence="6" id="KW-0547">Nucleotide-binding</keyword>
<evidence type="ECO:0000256" key="7">
    <source>
        <dbReference type="ARBA" id="ARBA00022777"/>
    </source>
</evidence>
<evidence type="ECO:0000256" key="1">
    <source>
        <dbReference type="ARBA" id="ARBA00001946"/>
    </source>
</evidence>
<gene>
    <name evidence="11" type="primary">LOC104612183</name>
</gene>
<evidence type="ECO:0000256" key="8">
    <source>
        <dbReference type="ARBA" id="ARBA00022840"/>
    </source>
</evidence>
<evidence type="ECO:0000313" key="10">
    <source>
        <dbReference type="Proteomes" id="UP000189703"/>
    </source>
</evidence>
<dbReference type="Pfam" id="PF05770">
    <property type="entry name" value="Ins134_P3_kin"/>
    <property type="match status" value="1"/>
</dbReference>
<dbReference type="FunFam" id="3.30.470.20:FF:000047">
    <property type="entry name" value="Inositol-tetrakisphosphate 1-kinase 4"/>
    <property type="match status" value="1"/>
</dbReference>
<keyword evidence="5" id="KW-0479">Metal-binding</keyword>
<dbReference type="Pfam" id="PF17927">
    <property type="entry name" value="Ins134_P3_kin_N"/>
    <property type="match status" value="1"/>
</dbReference>
<dbReference type="GO" id="GO:0052725">
    <property type="term" value="F:inositol-1,3,4-trisphosphate 6-kinase activity"/>
    <property type="evidence" value="ECO:0000318"/>
    <property type="project" value="GO_Central"/>
</dbReference>
<name>A0A1U8BD45_NELNU</name>
<sequence>MPGLHLGFYIVMVQIWLENMFCIKLLPIGGNHVWSENSKLWIFILFLVVVDDQGEYAQRLLTLNSGANNRQSKENRMAAVRGVLLDEYVLVREDGNGNISLQSGAEGLLRRLQYSKLRTGISYGKGVSDQKGTFVKKMATLYSMDCFLLDVSCVDDSLNEILLAWGDDGGSFLYVTCSKDDDLFLKLSNHGWVTVFKCPEGGAVPENLRMMFINKLEELLISLCRFNKAIGDGALTIGYVMKPSREEDFAKRGAFPMCHTQNGLRFVPLTFDLPLASQLQEVDVVLHKATDEIVTIELGSSSEFSYKVCYSKGMQELERYFQDHPDCCVIDPLNNIYPVLDRLKIQKILLGLEDLNTEGRCKIRGPHFLKVDHFNDHSLAEQLSEAKLCLPCIAKPQVACGVTDAHSMAIVFRAEDFRNLSVPLPAIIQEYVDHSSVLFKFYVLGNKVFHAVKISTPNSDVLLSSSEKNGLKPIVFDSLKSLPTAKKDLSGETIQSKDDSPLDIELVKDAANWLKRTLDLTIFGFDVVIQEGSRDHVIVDINYLPSFKEVPNDVAIPAFWDAIRNSYESRKAKLESACSS</sequence>
<dbReference type="InterPro" id="IPR041429">
    <property type="entry name" value="ITPK1_N"/>
</dbReference>
<dbReference type="KEGG" id="nnu:104612183"/>
<evidence type="ECO:0000256" key="4">
    <source>
        <dbReference type="ARBA" id="ARBA00022679"/>
    </source>
</evidence>
<organism evidence="10 11">
    <name type="scientific">Nelumbo nucifera</name>
    <name type="common">Sacred lotus</name>
    <dbReference type="NCBI Taxonomy" id="4432"/>
    <lineage>
        <taxon>Eukaryota</taxon>
        <taxon>Viridiplantae</taxon>
        <taxon>Streptophyta</taxon>
        <taxon>Embryophyta</taxon>
        <taxon>Tracheophyta</taxon>
        <taxon>Spermatophyta</taxon>
        <taxon>Magnoliopsida</taxon>
        <taxon>Proteales</taxon>
        <taxon>Nelumbonaceae</taxon>
        <taxon>Nelumbo</taxon>
    </lineage>
</organism>
<comment type="similarity">
    <text evidence="2">Belongs to the ITPK1 family.</text>
</comment>
<evidence type="ECO:0000256" key="3">
    <source>
        <dbReference type="ARBA" id="ARBA00011245"/>
    </source>
</evidence>
<dbReference type="PANTHER" id="PTHR14217">
    <property type="entry name" value="INOSITOL-TETRAKISPHOSPHATE 1-KINASE"/>
    <property type="match status" value="1"/>
</dbReference>
<accession>A0A1U8BD45</accession>
<dbReference type="AlphaFoldDB" id="A0A1U8BD45"/>
<dbReference type="OMA" id="IYMEKFE"/>
<dbReference type="GO" id="GO:0052726">
    <property type="term" value="F:inositol-1,3,4-trisphosphate 5-kinase activity"/>
    <property type="evidence" value="ECO:0000318"/>
    <property type="project" value="GO_Central"/>
</dbReference>
<keyword evidence="10" id="KW-1185">Reference proteome</keyword>
<protein>
    <submittedName>
        <fullName evidence="11">Inositol 1,3,4-trisphosphate 5/6-kinase 4 isoform X1</fullName>
    </submittedName>
</protein>
<dbReference type="Proteomes" id="UP000189703">
    <property type="component" value="Unplaced"/>
</dbReference>
<evidence type="ECO:0000256" key="6">
    <source>
        <dbReference type="ARBA" id="ARBA00022741"/>
    </source>
</evidence>
<dbReference type="PANTHER" id="PTHR14217:SF1">
    <property type="entry name" value="INOSITOL-TETRAKISPHOSPHATE 1-KINASE"/>
    <property type="match status" value="1"/>
</dbReference>
<dbReference type="STRING" id="4432.A0A1U8BD45"/>
<dbReference type="GeneID" id="104612183"/>
<keyword evidence="4" id="KW-0808">Transferase</keyword>
<dbReference type="eggNOG" id="ENOG502QQ6B">
    <property type="taxonomic scope" value="Eukaryota"/>
</dbReference>
<dbReference type="InterPro" id="IPR040464">
    <property type="entry name" value="InsP(3)kin_ATP-grasp"/>
</dbReference>
<dbReference type="GO" id="GO:0047325">
    <property type="term" value="F:inositol-3,4,5,6-tetrakisphosphate 1-kinase activity"/>
    <property type="evidence" value="ECO:0000318"/>
    <property type="project" value="GO_Central"/>
</dbReference>
<evidence type="ECO:0000256" key="9">
    <source>
        <dbReference type="ARBA" id="ARBA00022842"/>
    </source>
</evidence>
<keyword evidence="9" id="KW-0460">Magnesium</keyword>